<evidence type="ECO:0000313" key="8">
    <source>
        <dbReference type="EMBL" id="KZV87971.1"/>
    </source>
</evidence>
<gene>
    <name evidence="8" type="ORF">EXIGLDRAFT_619974</name>
</gene>
<comment type="similarity">
    <text evidence="6">Belongs to the peptidase M48 family.</text>
</comment>
<dbReference type="InterPro" id="IPR001915">
    <property type="entry name" value="Peptidase_M48"/>
</dbReference>
<protein>
    <recommendedName>
        <fullName evidence="7">Peptidase M48 domain-containing protein</fullName>
    </recommendedName>
</protein>
<evidence type="ECO:0000256" key="1">
    <source>
        <dbReference type="ARBA" id="ARBA00022670"/>
    </source>
</evidence>
<evidence type="ECO:0000259" key="7">
    <source>
        <dbReference type="Pfam" id="PF01435"/>
    </source>
</evidence>
<dbReference type="GO" id="GO:0005743">
    <property type="term" value="C:mitochondrial inner membrane"/>
    <property type="evidence" value="ECO:0007669"/>
    <property type="project" value="TreeGrafter"/>
</dbReference>
<dbReference type="InParanoid" id="A0A165EYD2"/>
<dbReference type="Proteomes" id="UP000077266">
    <property type="component" value="Unassembled WGS sequence"/>
</dbReference>
<evidence type="ECO:0000256" key="4">
    <source>
        <dbReference type="ARBA" id="ARBA00022833"/>
    </source>
</evidence>
<reference evidence="8 9" key="1">
    <citation type="journal article" date="2016" name="Mol. Biol. Evol.">
        <title>Comparative Genomics of Early-Diverging Mushroom-Forming Fungi Provides Insights into the Origins of Lignocellulose Decay Capabilities.</title>
        <authorList>
            <person name="Nagy L.G."/>
            <person name="Riley R."/>
            <person name="Tritt A."/>
            <person name="Adam C."/>
            <person name="Daum C."/>
            <person name="Floudas D."/>
            <person name="Sun H."/>
            <person name="Yadav J.S."/>
            <person name="Pangilinan J."/>
            <person name="Larsson K.H."/>
            <person name="Matsuura K."/>
            <person name="Barry K."/>
            <person name="Labutti K."/>
            <person name="Kuo R."/>
            <person name="Ohm R.A."/>
            <person name="Bhattacharya S.S."/>
            <person name="Shirouzu T."/>
            <person name="Yoshinaga Y."/>
            <person name="Martin F.M."/>
            <person name="Grigoriev I.V."/>
            <person name="Hibbett D.S."/>
        </authorList>
    </citation>
    <scope>NUCLEOTIDE SEQUENCE [LARGE SCALE GENOMIC DNA]</scope>
    <source>
        <strain evidence="8 9">HHB12029</strain>
    </source>
</reference>
<dbReference type="STRING" id="1314781.A0A165EYD2"/>
<dbReference type="Pfam" id="PF01435">
    <property type="entry name" value="Peptidase_M48"/>
    <property type="match status" value="1"/>
</dbReference>
<keyword evidence="5 6" id="KW-0482">Metalloprotease</keyword>
<keyword evidence="2" id="KW-0479">Metal-binding</keyword>
<keyword evidence="1 6" id="KW-0645">Protease</keyword>
<keyword evidence="4 6" id="KW-0862">Zinc</keyword>
<accession>A0A165EYD2</accession>
<proteinExistence type="inferred from homology"/>
<dbReference type="PANTHER" id="PTHR22726:SF18">
    <property type="entry name" value="PEPTIDASE M48 DOMAIN-CONTAINING PROTEIN"/>
    <property type="match status" value="1"/>
</dbReference>
<evidence type="ECO:0000256" key="5">
    <source>
        <dbReference type="ARBA" id="ARBA00023049"/>
    </source>
</evidence>
<evidence type="ECO:0000256" key="2">
    <source>
        <dbReference type="ARBA" id="ARBA00022723"/>
    </source>
</evidence>
<keyword evidence="3 6" id="KW-0378">Hydrolase</keyword>
<dbReference type="GO" id="GO:0004222">
    <property type="term" value="F:metalloendopeptidase activity"/>
    <property type="evidence" value="ECO:0007669"/>
    <property type="project" value="InterPro"/>
</dbReference>
<dbReference type="GO" id="GO:0034982">
    <property type="term" value="P:mitochondrial protein processing"/>
    <property type="evidence" value="ECO:0007669"/>
    <property type="project" value="TreeGrafter"/>
</dbReference>
<dbReference type="EMBL" id="KV426110">
    <property type="protein sequence ID" value="KZV87971.1"/>
    <property type="molecule type" value="Genomic_DNA"/>
</dbReference>
<dbReference type="AlphaFoldDB" id="A0A165EYD2"/>
<evidence type="ECO:0000256" key="3">
    <source>
        <dbReference type="ARBA" id="ARBA00022801"/>
    </source>
</evidence>
<keyword evidence="9" id="KW-1185">Reference proteome</keyword>
<organism evidence="8 9">
    <name type="scientific">Exidia glandulosa HHB12029</name>
    <dbReference type="NCBI Taxonomy" id="1314781"/>
    <lineage>
        <taxon>Eukaryota</taxon>
        <taxon>Fungi</taxon>
        <taxon>Dikarya</taxon>
        <taxon>Basidiomycota</taxon>
        <taxon>Agaricomycotina</taxon>
        <taxon>Agaricomycetes</taxon>
        <taxon>Auriculariales</taxon>
        <taxon>Exidiaceae</taxon>
        <taxon>Exidia</taxon>
    </lineage>
</organism>
<sequence length="377" mass="42681">MAASCERTPLTGRLRVIMLSPEEEANVASQLAGLGWFSAVADIVMSGTPHQDKEPPRVVPVSDWRYRWAEQILRRLEMAIPMLEANKYLGSPHAYPLPPPSPYPLIPRPLPGIEESQHQFLGPPYQLLIVEGADTSNGFSYGVGGKESAGIVLYSGFFDEICPPPKEMTPDYSMWYRFPGLSRPTPKEPQPTAEQTAKLAVLLSHELAHLVLAHHVETLSAGTILFPKMVEFWVDLVRTIIYPWTMMWGPFLNDHLLQKSKKHNGELENLHSAGANRRFELEADVVSARVLAYAGFDARSAIQFWEERPDCESVDEPPADGKKLSCFEEWWKRATETHPLRERRMECLRGEIASWSGYREPETFREGRRLDFVDVVG</sequence>
<comment type="cofactor">
    <cofactor evidence="6">
        <name>Zn(2+)</name>
        <dbReference type="ChEBI" id="CHEBI:29105"/>
    </cofactor>
    <text evidence="6">Binds 1 zinc ion per subunit.</text>
</comment>
<dbReference type="InterPro" id="IPR051156">
    <property type="entry name" value="Mito/Outer_Membr_Metalloprot"/>
</dbReference>
<feature type="domain" description="Peptidase M48" evidence="7">
    <location>
        <begin position="121"/>
        <end position="351"/>
    </location>
</feature>
<evidence type="ECO:0000256" key="6">
    <source>
        <dbReference type="RuleBase" id="RU003983"/>
    </source>
</evidence>
<name>A0A165EYD2_EXIGL</name>
<dbReference type="GO" id="GO:0046872">
    <property type="term" value="F:metal ion binding"/>
    <property type="evidence" value="ECO:0007669"/>
    <property type="project" value="UniProtKB-KW"/>
</dbReference>
<evidence type="ECO:0000313" key="9">
    <source>
        <dbReference type="Proteomes" id="UP000077266"/>
    </source>
</evidence>
<dbReference type="OrthoDB" id="7464992at2759"/>
<dbReference type="GO" id="GO:0006515">
    <property type="term" value="P:protein quality control for misfolded or incompletely synthesized proteins"/>
    <property type="evidence" value="ECO:0007669"/>
    <property type="project" value="TreeGrafter"/>
</dbReference>
<dbReference type="PANTHER" id="PTHR22726">
    <property type="entry name" value="METALLOENDOPEPTIDASE OMA1"/>
    <property type="match status" value="1"/>
</dbReference>